<organism evidence="4 5">
    <name type="scientific">Aphanomyces astaci</name>
    <name type="common">Crayfish plague agent</name>
    <dbReference type="NCBI Taxonomy" id="112090"/>
    <lineage>
        <taxon>Eukaryota</taxon>
        <taxon>Sar</taxon>
        <taxon>Stramenopiles</taxon>
        <taxon>Oomycota</taxon>
        <taxon>Saprolegniomycetes</taxon>
        <taxon>Saprolegniales</taxon>
        <taxon>Verrucalvaceae</taxon>
        <taxon>Aphanomyces</taxon>
    </lineage>
</organism>
<dbReference type="Pfam" id="PF05024">
    <property type="entry name" value="Gpi1"/>
    <property type="match status" value="1"/>
</dbReference>
<gene>
    <name evidence="4" type="ORF">DYB25_006432</name>
</gene>
<dbReference type="GO" id="GO:0016020">
    <property type="term" value="C:membrane"/>
    <property type="evidence" value="ECO:0007669"/>
    <property type="project" value="InterPro"/>
</dbReference>
<name>A0A397AYY7_APHAT</name>
<dbReference type="Pfam" id="PF12705">
    <property type="entry name" value="PDDEXK_1"/>
    <property type="match status" value="1"/>
</dbReference>
<dbReference type="VEuPathDB" id="FungiDB:H257_01499"/>
<feature type="region of interest" description="Disordered" evidence="1">
    <location>
        <begin position="1017"/>
        <end position="1038"/>
    </location>
</feature>
<dbReference type="PANTHER" id="PTHR21329">
    <property type="entry name" value="PHOSPHATIDYLINOSITOL N-ACETYLGLUCOSAMINYLTRANSFERASE SUBUNIT Q-RELATED"/>
    <property type="match status" value="1"/>
</dbReference>
<comment type="caution">
    <text evidence="4">The sequence shown here is derived from an EMBL/GenBank/DDBJ whole genome shotgun (WGS) entry which is preliminary data.</text>
</comment>
<dbReference type="InterPro" id="IPR027417">
    <property type="entry name" value="P-loop_NTPase"/>
</dbReference>
<dbReference type="EMBL" id="QUTA01006553">
    <property type="protein sequence ID" value="RHY10661.1"/>
    <property type="molecule type" value="Genomic_DNA"/>
</dbReference>
<protein>
    <recommendedName>
        <fullName evidence="3">PD-(D/E)XK endonuclease-like domain-containing protein</fullName>
    </recommendedName>
</protein>
<dbReference type="PANTHER" id="PTHR21329:SF3">
    <property type="entry name" value="PHOSPHATIDYLINOSITOL N-ACETYLGLUCOSAMINYLTRANSFERASE SUBUNIT Q"/>
    <property type="match status" value="1"/>
</dbReference>
<dbReference type="InterPro" id="IPR011604">
    <property type="entry name" value="PDDEXK-like_dom_sf"/>
</dbReference>
<dbReference type="GO" id="GO:0005783">
    <property type="term" value="C:endoplasmic reticulum"/>
    <property type="evidence" value="ECO:0007669"/>
    <property type="project" value="TreeGrafter"/>
</dbReference>
<sequence>MQTIRATSSDGGWKIVSFAWPRFFQSPNASPANSSVLPFIRNATCDVNDLEEVDALSKRFSATSKEYSPPLTVLGTISPAQVSTTANMPPGVSRHPLWLDMTWHRDHRRPAVRQVQEHGKAVVVTTCHIVLYDATFSKHQRYRHLTIRKRQRESTTGAEGDCTPLQTAIFHVSSSLSLFLRLLNRRVAMIASISEKYVKFNREYYSDTPFHVLESGYAEYMSDLALFGLDLVGGYTYRAVVPTAIAYFQQSVVASAASVLGLSVQLGLLYDFVEFVTMQTYYLYLYFSKLHRVQFDLLSSLWRLFLGKKKNLLRNRVDSCEYDVTQMLVGTLLFTIVFFVVATNSVYYLYFCLVRCIVLGIQTTLWCAIVFSQMIPLYSIALWVQDKFQFPADVYLRPVRLPNALSIAFPNVHQSKCFVDDDFPPTDNHDASPSTTAIPTAYFTLHPVALSFGSLFTRVSEYGSALAKHYTVGKFLRCFLLGEYIPALPFEATPMRMDESTSMSAMTSAQLIDALRACRWEKIAIIEGEPGTGKSVCAASFLLDAGNMLVPTLVFAPPSESSSSSIPMLRHVQDQVPLGYLDAHPHLQVQSFAQWCQTYNDDVGIASTQKIMNYSETSAFVMQHLDAIPYPPLRSTYKSPPMLHGAIKDLLTFFRHLERHGISPQEYSYFVRGLDPSAYTMSPDVFADFAAKQTDLSASYESYRALLVQHNVNTWHGSILDTLGHVTEHPFYLHAAATSFDRVLVDDLHAMTPAMIKVREIHLLSTNRTDVPVILAALRSRGLPDVQSFEPGNMFEHAVVQSAHALLQALANPSTSSKYIFRLLQTSPRPVLPTTLAALMECQLDSLLSPSSEDDAAASQALAAYFQVVGDAQRTAKSEHVPFVAPYLQLLWENGRMLMPKEDDVEAGRVLVLSIRTAEARHFSADTVVFAGMTDKAFPGRKPRESSLISTLPTALVESSWTHATSSVTKRKEFLDTCKERLSHLMLCAKARIVFTASGDTPSRIVAPLWQSPTLHPATWSSSSAAASPSKTIHKDDPKHGMYPLEHISFSQLDEYMRCPHRYYLSRVLKIEPSNAPGLTAMTALTSTWESGCFRSKDEEQLLMTQATDTLLSFIAFETSSPRGHIRAVELPFDVDLPEANVRVWDRLETSHDDGGTYVVEFKSNLSDGPRNNQTLAESSLQLQLYMLAYARVYGVPPRGGALRSLETSHGLNDEGIVLYDPTDDGRILQVVVDTVQKIRRREFDAVPSFMGCAYCPFADICPSKL</sequence>
<keyword evidence="2" id="KW-0812">Transmembrane</keyword>
<feature type="transmembrane region" description="Helical" evidence="2">
    <location>
        <begin position="327"/>
        <end position="351"/>
    </location>
</feature>
<dbReference type="SUPFAM" id="SSF52540">
    <property type="entry name" value="P-loop containing nucleoside triphosphate hydrolases"/>
    <property type="match status" value="2"/>
</dbReference>
<reference evidence="4 5" key="1">
    <citation type="submission" date="2018-08" db="EMBL/GenBank/DDBJ databases">
        <title>Aphanomyces genome sequencing and annotation.</title>
        <authorList>
            <person name="Minardi D."/>
            <person name="Oidtmann B."/>
            <person name="Van Der Giezen M."/>
            <person name="Studholme D.J."/>
        </authorList>
    </citation>
    <scope>NUCLEOTIDE SEQUENCE [LARGE SCALE GENOMIC DNA]</scope>
    <source>
        <strain evidence="4 5">Yx</strain>
    </source>
</reference>
<dbReference type="Gene3D" id="3.90.320.10">
    <property type="match status" value="1"/>
</dbReference>
<evidence type="ECO:0000256" key="1">
    <source>
        <dbReference type="SAM" id="MobiDB-lite"/>
    </source>
</evidence>
<evidence type="ECO:0000256" key="2">
    <source>
        <dbReference type="SAM" id="Phobius"/>
    </source>
</evidence>
<dbReference type="VEuPathDB" id="FungiDB:H257_01500"/>
<keyword evidence="2" id="KW-1133">Transmembrane helix</keyword>
<dbReference type="Proteomes" id="UP000266239">
    <property type="component" value="Unassembled WGS sequence"/>
</dbReference>
<feature type="transmembrane region" description="Helical" evidence="2">
    <location>
        <begin position="363"/>
        <end position="384"/>
    </location>
</feature>
<dbReference type="GO" id="GO:0006506">
    <property type="term" value="P:GPI anchor biosynthetic process"/>
    <property type="evidence" value="ECO:0007669"/>
    <property type="project" value="InterPro"/>
</dbReference>
<evidence type="ECO:0000259" key="3">
    <source>
        <dbReference type="Pfam" id="PF12705"/>
    </source>
</evidence>
<dbReference type="InterPro" id="IPR007720">
    <property type="entry name" value="PigQ/GPI1"/>
</dbReference>
<evidence type="ECO:0000313" key="4">
    <source>
        <dbReference type="EMBL" id="RHY10661.1"/>
    </source>
</evidence>
<dbReference type="InterPro" id="IPR038726">
    <property type="entry name" value="PDDEXK_AddAB-type"/>
</dbReference>
<keyword evidence="2" id="KW-0472">Membrane</keyword>
<dbReference type="AlphaFoldDB" id="A0A397AYY7"/>
<evidence type="ECO:0000313" key="5">
    <source>
        <dbReference type="Proteomes" id="UP000266239"/>
    </source>
</evidence>
<accession>A0A397AYY7</accession>
<feature type="compositionally biased region" description="Low complexity" evidence="1">
    <location>
        <begin position="1021"/>
        <end position="1030"/>
    </location>
</feature>
<feature type="domain" description="PD-(D/E)XK endonuclease-like" evidence="3">
    <location>
        <begin position="1084"/>
        <end position="1263"/>
    </location>
</feature>
<proteinExistence type="predicted"/>